<protein>
    <submittedName>
        <fullName evidence="2">Uncharacterized protein</fullName>
    </submittedName>
</protein>
<dbReference type="EMBL" id="JACXVP010000008">
    <property type="protein sequence ID" value="KAG5591845.1"/>
    <property type="molecule type" value="Genomic_DNA"/>
</dbReference>
<keyword evidence="3" id="KW-1185">Reference proteome</keyword>
<proteinExistence type="predicted"/>
<comment type="caution">
    <text evidence="2">The sequence shown here is derived from an EMBL/GenBank/DDBJ whole genome shotgun (WGS) entry which is preliminary data.</text>
</comment>
<name>A0A9J5XVH7_SOLCO</name>
<feature type="region of interest" description="Disordered" evidence="1">
    <location>
        <begin position="68"/>
        <end position="92"/>
    </location>
</feature>
<dbReference type="AlphaFoldDB" id="A0A9J5XVH7"/>
<reference evidence="2 3" key="1">
    <citation type="submission" date="2020-09" db="EMBL/GenBank/DDBJ databases">
        <title>De no assembly of potato wild relative species, Solanum commersonii.</title>
        <authorList>
            <person name="Cho K."/>
        </authorList>
    </citation>
    <scope>NUCLEOTIDE SEQUENCE [LARGE SCALE GENOMIC DNA]</scope>
    <source>
        <strain evidence="2">LZ3.2</strain>
        <tissue evidence="2">Leaf</tissue>
    </source>
</reference>
<evidence type="ECO:0000256" key="1">
    <source>
        <dbReference type="SAM" id="MobiDB-lite"/>
    </source>
</evidence>
<organism evidence="2 3">
    <name type="scientific">Solanum commersonii</name>
    <name type="common">Commerson's wild potato</name>
    <name type="synonym">Commerson's nightshade</name>
    <dbReference type="NCBI Taxonomy" id="4109"/>
    <lineage>
        <taxon>Eukaryota</taxon>
        <taxon>Viridiplantae</taxon>
        <taxon>Streptophyta</taxon>
        <taxon>Embryophyta</taxon>
        <taxon>Tracheophyta</taxon>
        <taxon>Spermatophyta</taxon>
        <taxon>Magnoliopsida</taxon>
        <taxon>eudicotyledons</taxon>
        <taxon>Gunneridae</taxon>
        <taxon>Pentapetalae</taxon>
        <taxon>asterids</taxon>
        <taxon>lamiids</taxon>
        <taxon>Solanales</taxon>
        <taxon>Solanaceae</taxon>
        <taxon>Solanoideae</taxon>
        <taxon>Solaneae</taxon>
        <taxon>Solanum</taxon>
    </lineage>
</organism>
<evidence type="ECO:0000313" key="2">
    <source>
        <dbReference type="EMBL" id="KAG5591845.1"/>
    </source>
</evidence>
<dbReference type="Proteomes" id="UP000824120">
    <property type="component" value="Chromosome 8"/>
</dbReference>
<evidence type="ECO:0000313" key="3">
    <source>
        <dbReference type="Proteomes" id="UP000824120"/>
    </source>
</evidence>
<gene>
    <name evidence="2" type="ORF">H5410_042359</name>
</gene>
<sequence>MIGVHGQHYDLQLIFNMLVTNPKRIAKQFSKKICNALLFKDMISNTSITCPAEVGIETESAEYDYDSETRVQPHPNDQRAVNSGGVFISQAH</sequence>
<accession>A0A9J5XVH7</accession>